<dbReference type="PANTHER" id="PTHR30146">
    <property type="entry name" value="LACI-RELATED TRANSCRIPTIONAL REPRESSOR"/>
    <property type="match status" value="1"/>
</dbReference>
<dbReference type="Gene3D" id="3.40.50.2300">
    <property type="match status" value="2"/>
</dbReference>
<dbReference type="Proteomes" id="UP001596002">
    <property type="component" value="Unassembled WGS sequence"/>
</dbReference>
<reference evidence="6" key="1">
    <citation type="journal article" date="2019" name="Int. J. Syst. Evol. Microbiol.">
        <title>The Global Catalogue of Microorganisms (GCM) 10K type strain sequencing project: providing services to taxonomists for standard genome sequencing and annotation.</title>
        <authorList>
            <consortium name="The Broad Institute Genomics Platform"/>
            <consortium name="The Broad Institute Genome Sequencing Center for Infectious Disease"/>
            <person name="Wu L."/>
            <person name="Ma J."/>
        </authorList>
    </citation>
    <scope>NUCLEOTIDE SEQUENCE [LARGE SCALE GENOMIC DNA]</scope>
    <source>
        <strain evidence="6">WYCCWR 12678</strain>
    </source>
</reference>
<proteinExistence type="predicted"/>
<dbReference type="Gene3D" id="1.10.260.40">
    <property type="entry name" value="lambda repressor-like DNA-binding domains"/>
    <property type="match status" value="1"/>
</dbReference>
<evidence type="ECO:0000256" key="3">
    <source>
        <dbReference type="ARBA" id="ARBA00023163"/>
    </source>
</evidence>
<name>A0ABV9PXE9_9BACL</name>
<dbReference type="CDD" id="cd01392">
    <property type="entry name" value="HTH_LacI"/>
    <property type="match status" value="1"/>
</dbReference>
<dbReference type="RefSeq" id="WP_380023926.1">
    <property type="nucleotide sequence ID" value="NZ_JBHSHC010000014.1"/>
</dbReference>
<keyword evidence="1" id="KW-0805">Transcription regulation</keyword>
<dbReference type="GO" id="GO:0003677">
    <property type="term" value="F:DNA binding"/>
    <property type="evidence" value="ECO:0007669"/>
    <property type="project" value="UniProtKB-KW"/>
</dbReference>
<dbReference type="InterPro" id="IPR046335">
    <property type="entry name" value="LacI/GalR-like_sensor"/>
</dbReference>
<dbReference type="InterPro" id="IPR000843">
    <property type="entry name" value="HTH_LacI"/>
</dbReference>
<evidence type="ECO:0000313" key="5">
    <source>
        <dbReference type="EMBL" id="MFC4766184.1"/>
    </source>
</evidence>
<dbReference type="CDD" id="cd01544">
    <property type="entry name" value="PBP1_GalR"/>
    <property type="match status" value="1"/>
</dbReference>
<dbReference type="EMBL" id="JBHSHC010000014">
    <property type="protein sequence ID" value="MFC4766184.1"/>
    <property type="molecule type" value="Genomic_DNA"/>
</dbReference>
<dbReference type="Pfam" id="PF00356">
    <property type="entry name" value="LacI"/>
    <property type="match status" value="1"/>
</dbReference>
<gene>
    <name evidence="5" type="ORF">ACFO8Q_02060</name>
</gene>
<keyword evidence="3" id="KW-0804">Transcription</keyword>
<dbReference type="PRINTS" id="PR00036">
    <property type="entry name" value="HTHLACI"/>
</dbReference>
<accession>A0ABV9PXE9</accession>
<dbReference type="InterPro" id="IPR010982">
    <property type="entry name" value="Lambda_DNA-bd_dom_sf"/>
</dbReference>
<evidence type="ECO:0000259" key="4">
    <source>
        <dbReference type="PROSITE" id="PS50932"/>
    </source>
</evidence>
<protein>
    <submittedName>
        <fullName evidence="5">LacI family DNA-binding transcriptional regulator</fullName>
    </submittedName>
</protein>
<dbReference type="InterPro" id="IPR028082">
    <property type="entry name" value="Peripla_BP_I"/>
</dbReference>
<organism evidence="5 6">
    <name type="scientific">Effusibacillus consociatus</name>
    <dbReference type="NCBI Taxonomy" id="1117041"/>
    <lineage>
        <taxon>Bacteria</taxon>
        <taxon>Bacillati</taxon>
        <taxon>Bacillota</taxon>
        <taxon>Bacilli</taxon>
        <taxon>Bacillales</taxon>
        <taxon>Alicyclobacillaceae</taxon>
        <taxon>Effusibacillus</taxon>
    </lineage>
</organism>
<evidence type="ECO:0000256" key="1">
    <source>
        <dbReference type="ARBA" id="ARBA00023015"/>
    </source>
</evidence>
<dbReference type="SUPFAM" id="SSF47413">
    <property type="entry name" value="lambda repressor-like DNA-binding domains"/>
    <property type="match status" value="1"/>
</dbReference>
<dbReference type="Pfam" id="PF13377">
    <property type="entry name" value="Peripla_BP_3"/>
    <property type="match status" value="1"/>
</dbReference>
<evidence type="ECO:0000313" key="6">
    <source>
        <dbReference type="Proteomes" id="UP001596002"/>
    </source>
</evidence>
<dbReference type="PROSITE" id="PS50932">
    <property type="entry name" value="HTH_LACI_2"/>
    <property type="match status" value="1"/>
</dbReference>
<dbReference type="SMART" id="SM00354">
    <property type="entry name" value="HTH_LACI"/>
    <property type="match status" value="1"/>
</dbReference>
<dbReference type="PROSITE" id="PS00356">
    <property type="entry name" value="HTH_LACI_1"/>
    <property type="match status" value="1"/>
</dbReference>
<keyword evidence="2 5" id="KW-0238">DNA-binding</keyword>
<comment type="caution">
    <text evidence="5">The sequence shown here is derived from an EMBL/GenBank/DDBJ whole genome shotgun (WGS) entry which is preliminary data.</text>
</comment>
<sequence length="344" mass="38546">MATLKDIALRANVSNATVSRVLNQDHTLSVTEETRQRILAIAEQLKYKPSRKRNIKHNVNIEENAKLGLLLWCSQQEEYNDPYFLSIREGIEREFSDLGIEIAKTMRAGGNGSDFSVNELDGLIVVGKIAADDIEKISMQMNNIVFVDYSPDPERYDSVVIDFGRATETAIEYLLNLGHKKIGYIGGRIYIGTHGSERRTELPDERLVTYEKIMKNRGLDHSNHFYLGDWTTTDGYEMMKRAIEKGNLPSAFLVASDPMAIGAVRALHEAGIKVPDDVAIVSFDDIELAQYVTPSLTTVKAFTEQMGRTAVNLLLERLNGREVPLKVVVPTKLVIRQSCGGERK</sequence>
<feature type="domain" description="HTH lacI-type" evidence="4">
    <location>
        <begin position="2"/>
        <end position="57"/>
    </location>
</feature>
<dbReference type="PANTHER" id="PTHR30146:SF149">
    <property type="entry name" value="HTH-TYPE TRANSCRIPTIONAL REGULATOR EBGR"/>
    <property type="match status" value="1"/>
</dbReference>
<dbReference type="SUPFAM" id="SSF53822">
    <property type="entry name" value="Periplasmic binding protein-like I"/>
    <property type="match status" value="1"/>
</dbReference>
<evidence type="ECO:0000256" key="2">
    <source>
        <dbReference type="ARBA" id="ARBA00023125"/>
    </source>
</evidence>
<keyword evidence="6" id="KW-1185">Reference proteome</keyword>